<name>A0ABM3RUJ0_SPIOL</name>
<evidence type="ECO:0000259" key="12">
    <source>
        <dbReference type="Pfam" id="PF02714"/>
    </source>
</evidence>
<feature type="domain" description="CSC1/OSCA1-like N-terminal transmembrane" evidence="13">
    <location>
        <begin position="8"/>
        <end position="176"/>
    </location>
</feature>
<evidence type="ECO:0000256" key="5">
    <source>
        <dbReference type="ARBA" id="ARBA00022837"/>
    </source>
</evidence>
<keyword evidence="15" id="KW-1185">Reference proteome</keyword>
<keyword evidence="3" id="KW-0813">Transport</keyword>
<dbReference type="RefSeq" id="XP_056699271.1">
    <property type="nucleotide sequence ID" value="XM_056843293.1"/>
</dbReference>
<dbReference type="PANTHER" id="PTHR13018:SF96">
    <property type="entry name" value="OS05G0393800 PROTEIN"/>
    <property type="match status" value="1"/>
</dbReference>
<feature type="transmembrane region" description="Helical" evidence="11">
    <location>
        <begin position="155"/>
        <end position="174"/>
    </location>
</feature>
<feature type="region of interest" description="Disordered" evidence="10">
    <location>
        <begin position="728"/>
        <end position="754"/>
    </location>
</feature>
<dbReference type="Pfam" id="PF13967">
    <property type="entry name" value="RSN1_TM"/>
    <property type="match status" value="1"/>
</dbReference>
<keyword evidence="9" id="KW-0407">Ion channel</keyword>
<dbReference type="InterPro" id="IPR032880">
    <property type="entry name" value="CSC1/OSCA1-like_N"/>
</dbReference>
<dbReference type="InterPro" id="IPR045122">
    <property type="entry name" value="Csc1-like"/>
</dbReference>
<dbReference type="Pfam" id="PF14703">
    <property type="entry name" value="PHM7_cyt"/>
    <property type="match status" value="1"/>
</dbReference>
<evidence type="ECO:0000256" key="2">
    <source>
        <dbReference type="ARBA" id="ARBA00007779"/>
    </source>
</evidence>
<evidence type="ECO:0000313" key="15">
    <source>
        <dbReference type="Proteomes" id="UP000813463"/>
    </source>
</evidence>
<feature type="transmembrane region" description="Helical" evidence="11">
    <location>
        <begin position="569"/>
        <end position="602"/>
    </location>
</feature>
<comment type="subcellular location">
    <subcellularLocation>
        <location evidence="1">Membrane</location>
        <topology evidence="1">Multi-pass membrane protein</topology>
    </subcellularLocation>
</comment>
<comment type="similarity">
    <text evidence="2">Belongs to the CSC1 (TC 1.A.17) family.</text>
</comment>
<feature type="transmembrane region" description="Helical" evidence="11">
    <location>
        <begin position="372"/>
        <end position="396"/>
    </location>
</feature>
<feature type="transmembrane region" description="Helical" evidence="11">
    <location>
        <begin position="464"/>
        <end position="486"/>
    </location>
</feature>
<protein>
    <submittedName>
        <fullName evidence="16 17">CSC1-like protein At4g02900</fullName>
    </submittedName>
</protein>
<dbReference type="InterPro" id="IPR027815">
    <property type="entry name" value="CSC1/OSCA1-like_cyt"/>
</dbReference>
<evidence type="ECO:0000313" key="16">
    <source>
        <dbReference type="RefSeq" id="XP_056699271.1"/>
    </source>
</evidence>
<keyword evidence="7" id="KW-0406">Ion transport</keyword>
<dbReference type="RefSeq" id="XP_056699276.1">
    <property type="nucleotide sequence ID" value="XM_056843298.1"/>
</dbReference>
<feature type="domain" description="CSC1/OSCA1-like 7TM region" evidence="12">
    <location>
        <begin position="370"/>
        <end position="642"/>
    </location>
</feature>
<reference evidence="15" key="1">
    <citation type="journal article" date="2021" name="Nat. Commun.">
        <title>Genomic analyses provide insights into spinach domestication and the genetic basis of agronomic traits.</title>
        <authorList>
            <person name="Cai X."/>
            <person name="Sun X."/>
            <person name="Xu C."/>
            <person name="Sun H."/>
            <person name="Wang X."/>
            <person name="Ge C."/>
            <person name="Zhang Z."/>
            <person name="Wang Q."/>
            <person name="Fei Z."/>
            <person name="Jiao C."/>
            <person name="Wang Q."/>
        </authorList>
    </citation>
    <scope>NUCLEOTIDE SEQUENCE [LARGE SCALE GENOMIC DNA]</scope>
    <source>
        <strain evidence="15">cv. Varoflay</strain>
    </source>
</reference>
<keyword evidence="5" id="KW-0106">Calcium</keyword>
<evidence type="ECO:0000313" key="17">
    <source>
        <dbReference type="RefSeq" id="XP_056699276.1"/>
    </source>
</evidence>
<evidence type="ECO:0000259" key="13">
    <source>
        <dbReference type="Pfam" id="PF13967"/>
    </source>
</evidence>
<evidence type="ECO:0000256" key="1">
    <source>
        <dbReference type="ARBA" id="ARBA00004141"/>
    </source>
</evidence>
<dbReference type="Pfam" id="PF02714">
    <property type="entry name" value="RSN1_7TM"/>
    <property type="match status" value="1"/>
</dbReference>
<feature type="transmembrane region" description="Helical" evidence="11">
    <location>
        <begin position="12"/>
        <end position="30"/>
    </location>
</feature>
<keyword evidence="4 11" id="KW-0812">Transmembrane</keyword>
<dbReference type="PANTHER" id="PTHR13018">
    <property type="entry name" value="PROBABLE MEMBRANE PROTEIN DUF221-RELATED"/>
    <property type="match status" value="1"/>
</dbReference>
<feature type="domain" description="CSC1/OSCA1-like cytosolic" evidence="14">
    <location>
        <begin position="197"/>
        <end position="359"/>
    </location>
</feature>
<evidence type="ECO:0000256" key="3">
    <source>
        <dbReference type="ARBA" id="ARBA00022448"/>
    </source>
</evidence>
<feature type="transmembrane region" description="Helical" evidence="11">
    <location>
        <begin position="100"/>
        <end position="120"/>
    </location>
</feature>
<gene>
    <name evidence="16 17" type="primary">LOC110774895</name>
</gene>
<dbReference type="InterPro" id="IPR003864">
    <property type="entry name" value="CSC1/OSCA1-like_7TM"/>
</dbReference>
<keyword evidence="6 11" id="KW-1133">Transmembrane helix</keyword>
<feature type="transmembrane region" description="Helical" evidence="11">
    <location>
        <begin position="424"/>
        <end position="443"/>
    </location>
</feature>
<evidence type="ECO:0000259" key="14">
    <source>
        <dbReference type="Pfam" id="PF14703"/>
    </source>
</evidence>
<proteinExistence type="inferred from homology"/>
<feature type="compositionally biased region" description="Polar residues" evidence="10">
    <location>
        <begin position="741"/>
        <end position="754"/>
    </location>
</feature>
<dbReference type="GeneID" id="110774895"/>
<accession>A0ABM3RUJ0</accession>
<evidence type="ECO:0000256" key="6">
    <source>
        <dbReference type="ARBA" id="ARBA00022989"/>
    </source>
</evidence>
<dbReference type="Proteomes" id="UP000813463">
    <property type="component" value="Chromosome 1"/>
</dbReference>
<evidence type="ECO:0000256" key="11">
    <source>
        <dbReference type="SAM" id="Phobius"/>
    </source>
</evidence>
<keyword evidence="8 11" id="KW-0472">Membrane</keyword>
<organism evidence="15 17">
    <name type="scientific">Spinacia oleracea</name>
    <name type="common">Spinach</name>
    <dbReference type="NCBI Taxonomy" id="3562"/>
    <lineage>
        <taxon>Eukaryota</taxon>
        <taxon>Viridiplantae</taxon>
        <taxon>Streptophyta</taxon>
        <taxon>Embryophyta</taxon>
        <taxon>Tracheophyta</taxon>
        <taxon>Spermatophyta</taxon>
        <taxon>Magnoliopsida</taxon>
        <taxon>eudicotyledons</taxon>
        <taxon>Gunneridae</taxon>
        <taxon>Pentapetalae</taxon>
        <taxon>Caryophyllales</taxon>
        <taxon>Chenopodiaceae</taxon>
        <taxon>Chenopodioideae</taxon>
        <taxon>Anserineae</taxon>
        <taxon>Spinacia</taxon>
    </lineage>
</organism>
<evidence type="ECO:0000256" key="9">
    <source>
        <dbReference type="ARBA" id="ARBA00023303"/>
    </source>
</evidence>
<evidence type="ECO:0000256" key="10">
    <source>
        <dbReference type="SAM" id="MobiDB-lite"/>
    </source>
</evidence>
<sequence length="754" mass="86592">MADLRDIGISAAFNLLTALVFLIAFAVLRLQPINDRVYFPKWYLKGIRATPSRSKGVSKIVNLNLRTYLRFLNWMPEALRMPEPELIEHAGLDSVAYIRIYLLGLKIFVPIAVLAFSVLIPVNWTGRMLEGAHDLTFSNIDKLSISNIPRGSNRFWAHIGVAYIATFWTCYMLYKEYKIIMTMRLEFIASSDRRPDQFTVLLRNVPPDPDESVSEHVEHFFYVNHPDHYLLHQVVYNANKLAKLVDKKQSLKNWLIYYQNQYERNPSKKPTIKTGFCGLWGTREDAIDYYAKEIEKLSEQEAAERERVLSDPEAILPAAFVSFKSRWGAAVCAQTQQSRNPTLWLTEWASEPSDVYWDNLAIPYVEHNIRKLLMALGLFFLIFFYTVPITFVQSLANLNGIEKVFPFLKHLIEQDTVKSFIQGYLPGIILKIFLLLIPMVIMIMSKIEGYTSFSSLERVSAKKYHLFILINVFLVSIIAGTALGQLKTFLDQSPSEIPKTFGVSMPMKATFFITYIMVDGWAGVAAEVLRLVPLVIFHLKNTFLVKTEKDREQAMDPGFLDFAVYEPRIQLYFLLGLVYCAVTPILLPFIILFFAFAYLVFRHQIINVYDRKYESSAAFWPDVHRRIIIGLVISQLLLLGLLSTKGIKMSTPLLIVLPVLTIWFYRVCQGRFESAFTRFPLQEAMMKDTLERATDPMLNLRSYLHDAYLHPIFKGGEFYIVPPRDEEEGAPLVPTKRSQRSSKVTSLASSEASV</sequence>
<feature type="transmembrane region" description="Helical" evidence="11">
    <location>
        <begin position="623"/>
        <end position="643"/>
    </location>
</feature>
<evidence type="ECO:0000256" key="8">
    <source>
        <dbReference type="ARBA" id="ARBA00023136"/>
    </source>
</evidence>
<evidence type="ECO:0000256" key="4">
    <source>
        <dbReference type="ARBA" id="ARBA00022692"/>
    </source>
</evidence>
<feature type="transmembrane region" description="Helical" evidence="11">
    <location>
        <begin position="649"/>
        <end position="668"/>
    </location>
</feature>
<reference evidence="16 17" key="2">
    <citation type="submission" date="2025-05" db="UniProtKB">
        <authorList>
            <consortium name="RefSeq"/>
        </authorList>
    </citation>
    <scope>IDENTIFICATION</scope>
    <source>
        <tissue evidence="16 17">Leaf</tissue>
    </source>
</reference>
<evidence type="ECO:0000256" key="7">
    <source>
        <dbReference type="ARBA" id="ARBA00023065"/>
    </source>
</evidence>